<sequence>MSQCGAAAPPSPQSPSWFIASSDLTTLGEKRAQETRVRTALQSLQQVFPTCTEARLRSAIACGGDLGAVVNRLLEQQVDSAMPDQGGPSSPPARAAAVEQMKLDEDVDARLSEEMASSGLGDPSVPGSARASQLNDDDTSLTTAIGEISAENLAAQSVAQLSNGTLKISARVTRTFNELEDRGLMLGDKIVTKFVINVEQLGFKWEVARRYSEFCKFHDLLSLQWTDLPSLPPKFLFVQECTDIAARMLDLDGYLRELLASPAIALCPLLCAFLDAIDAQSFRSQTLPRLQQMQRESRRTPP</sequence>
<dbReference type="PANTHER" id="PTHR22775:SF3">
    <property type="entry name" value="SORTING NEXIN-13"/>
    <property type="match status" value="1"/>
</dbReference>
<dbReference type="GO" id="GO:0035091">
    <property type="term" value="F:phosphatidylinositol binding"/>
    <property type="evidence" value="ECO:0007669"/>
    <property type="project" value="InterPro"/>
</dbReference>
<evidence type="ECO:0000256" key="1">
    <source>
        <dbReference type="SAM" id="MobiDB-lite"/>
    </source>
</evidence>
<dbReference type="EMBL" id="JBGBPQ010000006">
    <property type="protein sequence ID" value="KAL1522412.1"/>
    <property type="molecule type" value="Genomic_DNA"/>
</dbReference>
<dbReference type="PANTHER" id="PTHR22775">
    <property type="entry name" value="SORTING NEXIN"/>
    <property type="match status" value="1"/>
</dbReference>
<dbReference type="Pfam" id="PF00787">
    <property type="entry name" value="PX"/>
    <property type="match status" value="1"/>
</dbReference>
<dbReference type="InterPro" id="IPR001683">
    <property type="entry name" value="PX_dom"/>
</dbReference>
<dbReference type="SUPFAM" id="SSF64268">
    <property type="entry name" value="PX domain"/>
    <property type="match status" value="1"/>
</dbReference>
<evidence type="ECO:0000313" key="3">
    <source>
        <dbReference type="EMBL" id="KAL1522412.1"/>
    </source>
</evidence>
<feature type="region of interest" description="Disordered" evidence="1">
    <location>
        <begin position="114"/>
        <end position="136"/>
    </location>
</feature>
<organism evidence="3 4">
    <name type="scientific">Prymnesium parvum</name>
    <name type="common">Toxic golden alga</name>
    <dbReference type="NCBI Taxonomy" id="97485"/>
    <lineage>
        <taxon>Eukaryota</taxon>
        <taxon>Haptista</taxon>
        <taxon>Haptophyta</taxon>
        <taxon>Prymnesiophyceae</taxon>
        <taxon>Prymnesiales</taxon>
        <taxon>Prymnesiaceae</taxon>
        <taxon>Prymnesium</taxon>
    </lineage>
</organism>
<dbReference type="InterPro" id="IPR036871">
    <property type="entry name" value="PX_dom_sf"/>
</dbReference>
<reference evidence="3 4" key="1">
    <citation type="journal article" date="2024" name="Science">
        <title>Giant polyketide synthase enzymes in the biosynthesis of giant marine polyether toxins.</title>
        <authorList>
            <person name="Fallon T.R."/>
            <person name="Shende V.V."/>
            <person name="Wierzbicki I.H."/>
            <person name="Pendleton A.L."/>
            <person name="Watervoot N.F."/>
            <person name="Auber R.P."/>
            <person name="Gonzalez D.J."/>
            <person name="Wisecaver J.H."/>
            <person name="Moore B.S."/>
        </authorList>
    </citation>
    <scope>NUCLEOTIDE SEQUENCE [LARGE SCALE GENOMIC DNA]</scope>
    <source>
        <strain evidence="3 4">12B1</strain>
    </source>
</reference>
<dbReference type="Proteomes" id="UP001515480">
    <property type="component" value="Unassembled WGS sequence"/>
</dbReference>
<keyword evidence="4" id="KW-1185">Reference proteome</keyword>
<evidence type="ECO:0000259" key="2">
    <source>
        <dbReference type="PROSITE" id="PS50195"/>
    </source>
</evidence>
<feature type="domain" description="PX" evidence="2">
    <location>
        <begin position="170"/>
        <end position="281"/>
    </location>
</feature>
<protein>
    <recommendedName>
        <fullName evidence="2">PX domain-containing protein</fullName>
    </recommendedName>
</protein>
<dbReference type="Gene3D" id="3.30.1520.10">
    <property type="entry name" value="Phox-like domain"/>
    <property type="match status" value="1"/>
</dbReference>
<name>A0AB34JNV5_PRYPA</name>
<dbReference type="PROSITE" id="PS50195">
    <property type="entry name" value="PX"/>
    <property type="match status" value="1"/>
</dbReference>
<dbReference type="AlphaFoldDB" id="A0AB34JNV5"/>
<comment type="caution">
    <text evidence="3">The sequence shown here is derived from an EMBL/GenBank/DDBJ whole genome shotgun (WGS) entry which is preliminary data.</text>
</comment>
<proteinExistence type="predicted"/>
<evidence type="ECO:0000313" key="4">
    <source>
        <dbReference type="Proteomes" id="UP001515480"/>
    </source>
</evidence>
<dbReference type="CDD" id="cd06093">
    <property type="entry name" value="PX_domain"/>
    <property type="match status" value="1"/>
</dbReference>
<accession>A0AB34JNV5</accession>
<dbReference type="SMART" id="SM00312">
    <property type="entry name" value="PX"/>
    <property type="match status" value="1"/>
</dbReference>
<gene>
    <name evidence="3" type="ORF">AB1Y20_017402</name>
</gene>
<dbReference type="CDD" id="cd14279">
    <property type="entry name" value="CUE"/>
    <property type="match status" value="1"/>
</dbReference>